<dbReference type="Gene3D" id="1.10.510.10">
    <property type="entry name" value="Transferase(Phosphotransferase) domain 1"/>
    <property type="match status" value="1"/>
</dbReference>
<evidence type="ECO:0000256" key="10">
    <source>
        <dbReference type="ARBA" id="ARBA00048679"/>
    </source>
</evidence>
<dbReference type="Proteomes" id="UP000077671">
    <property type="component" value="Unassembled WGS sequence"/>
</dbReference>
<feature type="compositionally biased region" description="Low complexity" evidence="12">
    <location>
        <begin position="8"/>
        <end position="26"/>
    </location>
</feature>
<dbReference type="SMART" id="SM00133">
    <property type="entry name" value="S_TK_X"/>
    <property type="match status" value="1"/>
</dbReference>
<dbReference type="InterPro" id="IPR011009">
    <property type="entry name" value="Kinase-like_dom_sf"/>
</dbReference>
<comment type="similarity">
    <text evidence="8">Belongs to the protein kinase superfamily. STE Ser/Thr protein kinase family. COT1 subfamily.</text>
</comment>
<dbReference type="PROSITE" id="PS51285">
    <property type="entry name" value="AGC_KINASE_CTER"/>
    <property type="match status" value="1"/>
</dbReference>
<dbReference type="CDD" id="cd21742">
    <property type="entry name" value="MobB_NDR_LATS-like"/>
    <property type="match status" value="1"/>
</dbReference>
<feature type="region of interest" description="Disordered" evidence="12">
    <location>
        <begin position="1204"/>
        <end position="1238"/>
    </location>
</feature>
<evidence type="ECO:0000256" key="11">
    <source>
        <dbReference type="PROSITE-ProRule" id="PRU10141"/>
    </source>
</evidence>
<evidence type="ECO:0000256" key="8">
    <source>
        <dbReference type="ARBA" id="ARBA00038271"/>
    </source>
</evidence>
<feature type="compositionally biased region" description="Low complexity" evidence="12">
    <location>
        <begin position="403"/>
        <end position="416"/>
    </location>
</feature>
<evidence type="ECO:0000256" key="2">
    <source>
        <dbReference type="ARBA" id="ARBA00022527"/>
    </source>
</evidence>
<dbReference type="PANTHER" id="PTHR22988">
    <property type="entry name" value="MYOTONIC DYSTROPHY S/T KINASE-RELATED"/>
    <property type="match status" value="1"/>
</dbReference>
<feature type="region of interest" description="Disordered" evidence="12">
    <location>
        <begin position="197"/>
        <end position="224"/>
    </location>
</feature>
<dbReference type="GO" id="GO:0004674">
    <property type="term" value="F:protein serine/threonine kinase activity"/>
    <property type="evidence" value="ECO:0007669"/>
    <property type="project" value="UniProtKB-KW"/>
</dbReference>
<evidence type="ECO:0000256" key="4">
    <source>
        <dbReference type="ARBA" id="ARBA00022679"/>
    </source>
</evidence>
<evidence type="ECO:0000256" key="7">
    <source>
        <dbReference type="ARBA" id="ARBA00022840"/>
    </source>
</evidence>
<keyword evidence="4" id="KW-0808">Transferase</keyword>
<keyword evidence="5 11" id="KW-0547">Nucleotide-binding</keyword>
<protein>
    <recommendedName>
        <fullName evidence="1">non-specific serine/threonine protein kinase</fullName>
        <ecNumber evidence="1">2.7.11.1</ecNumber>
    </recommendedName>
</protein>
<feature type="region of interest" description="Disordered" evidence="12">
    <location>
        <begin position="239"/>
        <end position="286"/>
    </location>
</feature>
<dbReference type="AlphaFoldDB" id="A0A177VHV3"/>
<dbReference type="Proteomes" id="UP000836402">
    <property type="component" value="Unassembled WGS sequence"/>
</dbReference>
<name>A0A177VHV3_9BASI</name>
<dbReference type="PROSITE" id="PS00107">
    <property type="entry name" value="PROTEIN_KINASE_ATP"/>
    <property type="match status" value="1"/>
</dbReference>
<reference evidence="15" key="3">
    <citation type="submission" date="2020-10" db="EMBL/GenBank/DDBJ databases">
        <authorList>
            <person name="Sedaghatjoo S."/>
        </authorList>
    </citation>
    <scope>NUCLEOTIDE SEQUENCE</scope>
    <source>
        <strain evidence="15">AZH3</strain>
    </source>
</reference>
<gene>
    <name evidence="16" type="ORF">A4X03_0g2906</name>
    <name evidence="15" type="ORF">JKIAZH3_G4636</name>
</gene>
<dbReference type="PROSITE" id="PS50011">
    <property type="entry name" value="PROTEIN_KINASE_DOM"/>
    <property type="match status" value="1"/>
</dbReference>
<dbReference type="PROSITE" id="PS00108">
    <property type="entry name" value="PROTEIN_KINASE_ST"/>
    <property type="match status" value="1"/>
</dbReference>
<evidence type="ECO:0000259" key="13">
    <source>
        <dbReference type="PROSITE" id="PS50011"/>
    </source>
</evidence>
<keyword evidence="7 11" id="KW-0067">ATP-binding</keyword>
<feature type="compositionally biased region" description="Polar residues" evidence="12">
    <location>
        <begin position="211"/>
        <end position="223"/>
    </location>
</feature>
<comment type="caution">
    <text evidence="16">The sequence shown here is derived from an EMBL/GenBank/DDBJ whole genome shotgun (WGS) entry which is preliminary data.</text>
</comment>
<evidence type="ECO:0000256" key="5">
    <source>
        <dbReference type="ARBA" id="ARBA00022741"/>
    </source>
</evidence>
<feature type="region of interest" description="Disordered" evidence="12">
    <location>
        <begin position="913"/>
        <end position="943"/>
    </location>
</feature>
<feature type="compositionally biased region" description="Gly residues" evidence="12">
    <location>
        <begin position="926"/>
        <end position="935"/>
    </location>
</feature>
<dbReference type="EC" id="2.7.11.1" evidence="1"/>
<dbReference type="SMART" id="SM00220">
    <property type="entry name" value="S_TKc"/>
    <property type="match status" value="1"/>
</dbReference>
<evidence type="ECO:0000259" key="14">
    <source>
        <dbReference type="PROSITE" id="PS51285"/>
    </source>
</evidence>
<evidence type="ECO:0000313" key="17">
    <source>
        <dbReference type="Proteomes" id="UP000077671"/>
    </source>
</evidence>
<evidence type="ECO:0000256" key="3">
    <source>
        <dbReference type="ARBA" id="ARBA00022553"/>
    </source>
</evidence>
<dbReference type="InterPro" id="IPR000961">
    <property type="entry name" value="AGC-kinase_C"/>
</dbReference>
<feature type="compositionally biased region" description="Polar residues" evidence="12">
    <location>
        <begin position="116"/>
        <end position="125"/>
    </location>
</feature>
<dbReference type="GO" id="GO:0005524">
    <property type="term" value="F:ATP binding"/>
    <property type="evidence" value="ECO:0007669"/>
    <property type="project" value="UniProtKB-UniRule"/>
</dbReference>
<dbReference type="Gene3D" id="3.30.200.20">
    <property type="entry name" value="Phosphorylase Kinase, domain 1"/>
    <property type="match status" value="1"/>
</dbReference>
<evidence type="ECO:0000256" key="1">
    <source>
        <dbReference type="ARBA" id="ARBA00012513"/>
    </source>
</evidence>
<feature type="compositionally biased region" description="Low complexity" evidence="12">
    <location>
        <begin position="239"/>
        <end position="279"/>
    </location>
</feature>
<keyword evidence="18" id="KW-1185">Reference proteome</keyword>
<evidence type="ECO:0000313" key="15">
    <source>
        <dbReference type="EMBL" id="CAD6902090.1"/>
    </source>
</evidence>
<dbReference type="FunFam" id="3.30.200.20:FF:000192">
    <property type="entry name" value="Serine/threonine-protein kinase cot-1"/>
    <property type="match status" value="1"/>
</dbReference>
<dbReference type="InterPro" id="IPR000719">
    <property type="entry name" value="Prot_kinase_dom"/>
</dbReference>
<dbReference type="Pfam" id="PF00069">
    <property type="entry name" value="Pkinase"/>
    <property type="match status" value="2"/>
</dbReference>
<dbReference type="FunFam" id="1.10.510.10:FF:000024">
    <property type="entry name" value="Probable serine/threonine-protein kinase cot-1"/>
    <property type="match status" value="1"/>
</dbReference>
<feature type="compositionally biased region" description="Polar residues" evidence="12">
    <location>
        <begin position="1215"/>
        <end position="1238"/>
    </location>
</feature>
<feature type="region of interest" description="Disordered" evidence="12">
    <location>
        <begin position="1145"/>
        <end position="1172"/>
    </location>
</feature>
<reference evidence="16" key="2">
    <citation type="journal article" date="2019" name="IMA Fungus">
        <title>Genome sequencing and comparison of five Tilletia species to identify candidate genes for the detection of regulated species infecting wheat.</title>
        <authorList>
            <person name="Nguyen H.D.T."/>
            <person name="Sultana T."/>
            <person name="Kesanakurti P."/>
            <person name="Hambleton S."/>
        </authorList>
    </citation>
    <scope>NUCLEOTIDE SEQUENCE</scope>
    <source>
        <strain evidence="16">DAOMC 238032</strain>
    </source>
</reference>
<feature type="compositionally biased region" description="Low complexity" evidence="12">
    <location>
        <begin position="1152"/>
        <end position="1163"/>
    </location>
</feature>
<keyword evidence="2" id="KW-0723">Serine/threonine-protein kinase</keyword>
<dbReference type="SUPFAM" id="SSF56112">
    <property type="entry name" value="Protein kinase-like (PK-like)"/>
    <property type="match status" value="1"/>
</dbReference>
<evidence type="ECO:0000256" key="9">
    <source>
        <dbReference type="ARBA" id="ARBA00047899"/>
    </source>
</evidence>
<feature type="binding site" evidence="11">
    <location>
        <position position="755"/>
    </location>
    <ligand>
        <name>ATP</name>
        <dbReference type="ChEBI" id="CHEBI:30616"/>
    </ligand>
</feature>
<keyword evidence="6" id="KW-0418">Kinase</keyword>
<feature type="region of interest" description="Disordered" evidence="12">
    <location>
        <begin position="581"/>
        <end position="612"/>
    </location>
</feature>
<feature type="domain" description="AGC-kinase C-terminal" evidence="14">
    <location>
        <begin position="1113"/>
        <end position="1204"/>
    </location>
</feature>
<dbReference type="PANTHER" id="PTHR22988:SF76">
    <property type="entry name" value="CHROMOSOME UNDETERMINED SCAFFOLD_135, WHOLE GENOME SHOTGUN SEQUENCE"/>
    <property type="match status" value="1"/>
</dbReference>
<sequence length="1238" mass="135123">MAATTSGQYPHQYQQQQQQRSSGGRPLPVPPQGQPQQQQQQQQYYSSNPATEAAWYEHEARFHQPSYIFQPQQQQQQQQHSQFQQYPPHQQPQQWQNSASRPAPQGGAQPYHYPTPQYSNQQAGPPSSYPYHHQQQAQDAFVTANSRFPNPYANRAGSRIVDNENTSTLRVGAAKGSAFMHKGFWDIISLVNNQSGSPSRLLAPPGPSNRFGGSNPSSPSKFKTTLGKATAGLRRVPVPAAPASHAPSYAAQSQAPPAMSEATFDSAYSGPGSPASSHPSEQHNATRVVSGTHAVPMANNLMTGPRATKKRISIDMISAPHPETFVHAAHASDAEQAEVILKRWSRDGMGQIADPRWVEPLKEAMRMQAARSQAQAVAEVQAAMHQESVIVDQPRQLEIKNGAPSTTASTMTTSTARGPGGHTGPGSQYYSAMGGTFSPVLMRGANQNPFDNIQEEGGPHVDDITAAVNNLAGLSPRPTSGDAGDEVLMPPRPFQGLGLPRSNTQDTMLVYSPGEAETDSAQGGAGQAAGYMQYRPSGATLTKANVMNARPSSKYDGLPGAAGLPMNTDGRPTTMLIHDMPPPNAPHSAGLPHSQGAAQAQTGYAGDEQAADEQDGNAAFVNMTGTLTASSAPGGLALAIQAAAIRPSLQTIEKSVAAKIYFENLYYSILKKPRARDTRKAGLEAELASLGNRISELEKAAIRAKWMANETEYLREMRARVNVNSFVRLKTIGHGAFGVVALVKERGTGGLFAMKQLRKADMLRKGQEGHVRAERDLMTSASASASARWIVKLVYSFQDVDHLYLIMEFMGGGDLLNLLIEKDIFEEDFARFYVAEMILGIHEAHRFGYIHRDIKPDNFLFTADGHIKLADFGLCQSFHWAHDGAYYDQQRKHLLRKHGIDLDDSHPGAVAGRRRGAAALQAQQKQGGGGGGKPGNGLNEKELGDVMSDRNEDGTPMTHVLTWRDKNKKKIAYSVVGTNNYMAPEVLRGLGYDQGCDWWSLGVIVFEMLYGYPPFVSKSRHLTRQKILNWRQTLKFPPRPKVGRDAHDFISKLICEREDRLGTVGNASVSRPNSIIQRERRSGILGTGPNGAPIANSGLMDGVEDLMAHPWFRNIDWTSLHRQRAPFRPALTHPADTKHFEDDIEAEPLPAPGAGEPGANPNADQPRDPMLRDKEHGKNLLEMRKQLAFVGYTFKAPRDVNFLEESAKGKGKQPTAVNQRGRSQEPTETGSRLRSMSM</sequence>
<comment type="catalytic activity">
    <reaction evidence="10">
        <text>L-seryl-[protein] + ATP = O-phospho-L-seryl-[protein] + ADP + H(+)</text>
        <dbReference type="Rhea" id="RHEA:17989"/>
        <dbReference type="Rhea" id="RHEA-COMP:9863"/>
        <dbReference type="Rhea" id="RHEA-COMP:11604"/>
        <dbReference type="ChEBI" id="CHEBI:15378"/>
        <dbReference type="ChEBI" id="CHEBI:29999"/>
        <dbReference type="ChEBI" id="CHEBI:30616"/>
        <dbReference type="ChEBI" id="CHEBI:83421"/>
        <dbReference type="ChEBI" id="CHEBI:456216"/>
        <dbReference type="EC" id="2.7.11.1"/>
    </reaction>
</comment>
<dbReference type="InterPro" id="IPR050839">
    <property type="entry name" value="Rho-assoc_Ser/Thr_Kinase"/>
</dbReference>
<feature type="compositionally biased region" description="Low complexity" evidence="12">
    <location>
        <begin position="595"/>
        <end position="606"/>
    </location>
</feature>
<dbReference type="EMBL" id="LWDD02000309">
    <property type="protein sequence ID" value="KAE8261871.1"/>
    <property type="molecule type" value="Genomic_DNA"/>
</dbReference>
<evidence type="ECO:0000313" key="16">
    <source>
        <dbReference type="EMBL" id="KAE8261871.1"/>
    </source>
</evidence>
<feature type="compositionally biased region" description="Low complexity" evidence="12">
    <location>
        <begin position="913"/>
        <end position="925"/>
    </location>
</feature>
<dbReference type="CDD" id="cd05573">
    <property type="entry name" value="STKc_ROCK_NDR_like"/>
    <property type="match status" value="1"/>
</dbReference>
<dbReference type="EMBL" id="CAJHJG010000403">
    <property type="protein sequence ID" value="CAD6902090.1"/>
    <property type="molecule type" value="Genomic_DNA"/>
</dbReference>
<feature type="domain" description="Protein kinase" evidence="13">
    <location>
        <begin position="726"/>
        <end position="1076"/>
    </location>
</feature>
<dbReference type="InterPro" id="IPR008271">
    <property type="entry name" value="Ser/Thr_kinase_AS"/>
</dbReference>
<evidence type="ECO:0000256" key="12">
    <source>
        <dbReference type="SAM" id="MobiDB-lite"/>
    </source>
</evidence>
<keyword evidence="3" id="KW-0597">Phosphoprotein</keyword>
<accession>A0A177VHV3</accession>
<dbReference type="InterPro" id="IPR017441">
    <property type="entry name" value="Protein_kinase_ATP_BS"/>
</dbReference>
<evidence type="ECO:0000313" key="18">
    <source>
        <dbReference type="Proteomes" id="UP000836402"/>
    </source>
</evidence>
<comment type="catalytic activity">
    <reaction evidence="9">
        <text>L-threonyl-[protein] + ATP = O-phospho-L-threonyl-[protein] + ADP + H(+)</text>
        <dbReference type="Rhea" id="RHEA:46608"/>
        <dbReference type="Rhea" id="RHEA-COMP:11060"/>
        <dbReference type="Rhea" id="RHEA-COMP:11605"/>
        <dbReference type="ChEBI" id="CHEBI:15378"/>
        <dbReference type="ChEBI" id="CHEBI:30013"/>
        <dbReference type="ChEBI" id="CHEBI:30616"/>
        <dbReference type="ChEBI" id="CHEBI:61977"/>
        <dbReference type="ChEBI" id="CHEBI:456216"/>
        <dbReference type="EC" id="2.7.11.1"/>
    </reaction>
</comment>
<feature type="compositionally biased region" description="Low complexity" evidence="12">
    <location>
        <begin position="34"/>
        <end position="43"/>
    </location>
</feature>
<feature type="compositionally biased region" description="Low complexity" evidence="12">
    <location>
        <begin position="64"/>
        <end position="96"/>
    </location>
</feature>
<organism evidence="16 17">
    <name type="scientific">Tilletia caries</name>
    <name type="common">wheat bunt fungus</name>
    <dbReference type="NCBI Taxonomy" id="13290"/>
    <lineage>
        <taxon>Eukaryota</taxon>
        <taxon>Fungi</taxon>
        <taxon>Dikarya</taxon>
        <taxon>Basidiomycota</taxon>
        <taxon>Ustilaginomycotina</taxon>
        <taxon>Exobasidiomycetes</taxon>
        <taxon>Tilletiales</taxon>
        <taxon>Tilletiaceae</taxon>
        <taxon>Tilletia</taxon>
    </lineage>
</organism>
<evidence type="ECO:0000256" key="6">
    <source>
        <dbReference type="ARBA" id="ARBA00022777"/>
    </source>
</evidence>
<feature type="region of interest" description="Disordered" evidence="12">
    <location>
        <begin position="1"/>
        <end position="138"/>
    </location>
</feature>
<proteinExistence type="inferred from homology"/>
<feature type="region of interest" description="Disordered" evidence="12">
    <location>
        <begin position="403"/>
        <end position="426"/>
    </location>
</feature>
<reference evidence="16" key="1">
    <citation type="submission" date="2016-04" db="EMBL/GenBank/DDBJ databases">
        <authorList>
            <person name="Nguyen H.D."/>
            <person name="Kesanakurti P."/>
            <person name="Cullis J."/>
            <person name="Levesque C.A."/>
            <person name="Hambleton S."/>
        </authorList>
    </citation>
    <scope>NUCLEOTIDE SEQUENCE</scope>
    <source>
        <strain evidence="16">DAOMC 238032</strain>
    </source>
</reference>
<dbReference type="InterPro" id="IPR059233">
    <property type="entry name" value="MobB_NdrA/B/Cbk1"/>
</dbReference>
<dbReference type="GO" id="GO:0007010">
    <property type="term" value="P:cytoskeleton organization"/>
    <property type="evidence" value="ECO:0007669"/>
    <property type="project" value="UniProtKB-ARBA"/>
</dbReference>